<gene>
    <name evidence="1" type="ORF">AXG93_2958s1330</name>
</gene>
<dbReference type="InterPro" id="IPR012334">
    <property type="entry name" value="Pectin_lyas_fold"/>
</dbReference>
<reference evidence="1" key="1">
    <citation type="submission" date="2016-03" db="EMBL/GenBank/DDBJ databases">
        <title>Mechanisms controlling the formation of the plant cell surface in tip-growing cells are functionally conserved among land plants.</title>
        <authorList>
            <person name="Honkanen S."/>
            <person name="Jones V.A."/>
            <person name="Morieri G."/>
            <person name="Champion C."/>
            <person name="Hetherington A.J."/>
            <person name="Kelly S."/>
            <person name="Saint-Marcoux D."/>
            <person name="Proust H."/>
            <person name="Prescott H."/>
            <person name="Dolan L."/>
        </authorList>
    </citation>
    <scope>NUCLEOTIDE SEQUENCE [LARGE SCALE GENOMIC DNA]</scope>
    <source>
        <tissue evidence="1">Whole gametophyte</tissue>
    </source>
</reference>
<dbReference type="EMBL" id="LVLJ01003787">
    <property type="protein sequence ID" value="OAE19757.1"/>
    <property type="molecule type" value="Genomic_DNA"/>
</dbReference>
<dbReference type="InterPro" id="IPR039279">
    <property type="entry name" value="QRT3-like"/>
</dbReference>
<dbReference type="GO" id="GO:0004650">
    <property type="term" value="F:polygalacturonase activity"/>
    <property type="evidence" value="ECO:0007669"/>
    <property type="project" value="InterPro"/>
</dbReference>
<evidence type="ECO:0008006" key="3">
    <source>
        <dbReference type="Google" id="ProtNLM"/>
    </source>
</evidence>
<dbReference type="InterPro" id="IPR011050">
    <property type="entry name" value="Pectin_lyase_fold/virulence"/>
</dbReference>
<proteinExistence type="predicted"/>
<protein>
    <recommendedName>
        <fullName evidence="3">Pectate lyase superfamily protein domain-containing protein</fullName>
    </recommendedName>
</protein>
<name>A0A176VGP2_MARPO</name>
<dbReference type="AlphaFoldDB" id="A0A176VGP2"/>
<evidence type="ECO:0000313" key="1">
    <source>
        <dbReference type="EMBL" id="OAE19757.1"/>
    </source>
</evidence>
<dbReference type="SUPFAM" id="SSF51126">
    <property type="entry name" value="Pectin lyase-like"/>
    <property type="match status" value="1"/>
</dbReference>
<dbReference type="Gene3D" id="2.160.20.10">
    <property type="entry name" value="Single-stranded right-handed beta-helix, Pectin lyase-like"/>
    <property type="match status" value="1"/>
</dbReference>
<organism evidence="1 2">
    <name type="scientific">Marchantia polymorpha subsp. ruderalis</name>
    <dbReference type="NCBI Taxonomy" id="1480154"/>
    <lineage>
        <taxon>Eukaryota</taxon>
        <taxon>Viridiplantae</taxon>
        <taxon>Streptophyta</taxon>
        <taxon>Embryophyta</taxon>
        <taxon>Marchantiophyta</taxon>
        <taxon>Marchantiopsida</taxon>
        <taxon>Marchantiidae</taxon>
        <taxon>Marchantiales</taxon>
        <taxon>Marchantiaceae</taxon>
        <taxon>Marchantia</taxon>
    </lineage>
</organism>
<dbReference type="PANTHER" id="PTHR33928">
    <property type="entry name" value="POLYGALACTURONASE QRT3"/>
    <property type="match status" value="1"/>
</dbReference>
<keyword evidence="2" id="KW-1185">Reference proteome</keyword>
<evidence type="ECO:0000313" key="2">
    <source>
        <dbReference type="Proteomes" id="UP000077202"/>
    </source>
</evidence>
<comment type="caution">
    <text evidence="1">The sequence shown here is derived from an EMBL/GenBank/DDBJ whole genome shotgun (WGS) entry which is preliminary data.</text>
</comment>
<dbReference type="Proteomes" id="UP000077202">
    <property type="component" value="Unassembled WGS sequence"/>
</dbReference>
<accession>A0A176VGP2</accession>
<sequence length="586" mass="63569">MTSRRNVKGKRPQASTSIKQSWLADDIFYNGRAGSDEEILTCCIASVGSKVSEPTMKWGKEQNSAFEGVRENLANIFFAFCGILVERARVAATALVHRSQKSEGGNSDGDGLEETVGAAFGGVGVGRSKPDCRRLPLPDFDIRVFYVTDNGADPSGQKDSTEALQKTITEAFAVGSAHDLDPGIPDLGGVEVHLEGGEYLISAPLQFPATGGGNIVIHGGTLRANETFPTDRYLLEMWSAAGIQRRSNRTVASLRDRSHHSLNCLKDYIASYEDITIRDMMFDANFRGGGLLIVDSIRINVENMYMSHYTTDGILVEGSHEIYIQNSYFGQFITTGASPLEKDSSGVAINIISNDNVVSNVVIFSGAVGVQVSGQGNLLTGIHAYNKPTDLGGIGIFLQLPGYSQTRILNSYLDGTGIVADDPAQVDISHNFFNGDAYVLLRSSKVDHSIEQVTIMNNMFAGSWRGTPIVQLDQKMGSFAFVDRTIVDQNTAYGMKLKATVARATVSGYGRKFSTDISDRLLFPNRIQNVQYSLFVPTSNSYPRYALRSVQDNRVLVEADCKVSGTLTVVVDQSSDILYTVGSVSA</sequence>
<dbReference type="PANTHER" id="PTHR33928:SF2">
    <property type="entry name" value="PECTATE LYASE SUPERFAMILY PROTEIN DOMAIN-CONTAINING PROTEIN-RELATED"/>
    <property type="match status" value="1"/>
</dbReference>